<keyword evidence="6" id="KW-1185">Reference proteome</keyword>
<dbReference type="InterPro" id="IPR050251">
    <property type="entry name" value="HpcH-HpaI_aldolase"/>
</dbReference>
<proteinExistence type="inferred from homology"/>
<dbReference type="Gene3D" id="3.20.20.60">
    <property type="entry name" value="Phosphoenolpyruvate-binding domains"/>
    <property type="match status" value="1"/>
</dbReference>
<dbReference type="OrthoDB" id="369368at2"/>
<keyword evidence="3" id="KW-0456">Lyase</keyword>
<dbReference type="Proteomes" id="UP000008466">
    <property type="component" value="Chromosome"/>
</dbReference>
<name>F0RU94_SPHGB</name>
<organism evidence="5 6">
    <name type="scientific">Sphaerochaeta globosa (strain ATCC BAA-1886 / DSM 22777 / Buddy)</name>
    <name type="common">Spirochaeta sp. (strain Buddy)</name>
    <dbReference type="NCBI Taxonomy" id="158189"/>
    <lineage>
        <taxon>Bacteria</taxon>
        <taxon>Pseudomonadati</taxon>
        <taxon>Spirochaetota</taxon>
        <taxon>Spirochaetia</taxon>
        <taxon>Spirochaetales</taxon>
        <taxon>Sphaerochaetaceae</taxon>
        <taxon>Sphaerochaeta</taxon>
    </lineage>
</organism>
<reference evidence="6" key="1">
    <citation type="submission" date="2011-02" db="EMBL/GenBank/DDBJ databases">
        <title>Complete sequence of Spirochaeta sp. Buddy.</title>
        <authorList>
            <person name="Lucas S."/>
            <person name="Copeland A."/>
            <person name="Lapidus A."/>
            <person name="Cheng J.-F."/>
            <person name="Goodwin L."/>
            <person name="Pitluck S."/>
            <person name="Zeytun A."/>
            <person name="Detter J.C."/>
            <person name="Han C."/>
            <person name="Tapia R."/>
            <person name="Land M."/>
            <person name="Hauser L."/>
            <person name="Kyrpides N."/>
            <person name="Ivanova N."/>
            <person name="Mikhailova N."/>
            <person name="Pagani I."/>
            <person name="Ritalahti K.M."/>
            <person name="Loeffler F.E."/>
            <person name="Woyke T."/>
        </authorList>
    </citation>
    <scope>NUCLEOTIDE SEQUENCE [LARGE SCALE GENOMIC DNA]</scope>
    <source>
        <strain evidence="6">ATCC BAA-1886 / DSM 22777 / Buddy</strain>
    </source>
</reference>
<protein>
    <submittedName>
        <fullName evidence="5">HpcH/HpaI aldolase</fullName>
    </submittedName>
</protein>
<dbReference type="RefSeq" id="WP_013606033.1">
    <property type="nucleotide sequence ID" value="NC_015152.1"/>
</dbReference>
<evidence type="ECO:0000256" key="3">
    <source>
        <dbReference type="ARBA" id="ARBA00023239"/>
    </source>
</evidence>
<evidence type="ECO:0000313" key="6">
    <source>
        <dbReference type="Proteomes" id="UP000008466"/>
    </source>
</evidence>
<accession>F0RU94</accession>
<dbReference type="AlphaFoldDB" id="F0RU94"/>
<dbReference type="STRING" id="158189.SpiBuddy_0344"/>
<dbReference type="InterPro" id="IPR015813">
    <property type="entry name" value="Pyrv/PenolPyrv_kinase-like_dom"/>
</dbReference>
<dbReference type="InterPro" id="IPR005000">
    <property type="entry name" value="Aldolase/citrate-lyase_domain"/>
</dbReference>
<keyword evidence="2" id="KW-0479">Metal-binding</keyword>
<evidence type="ECO:0000259" key="4">
    <source>
        <dbReference type="Pfam" id="PF03328"/>
    </source>
</evidence>
<comment type="similarity">
    <text evidence="1">Belongs to the HpcH/HpaI aldolase family.</text>
</comment>
<dbReference type="GO" id="GO:0005737">
    <property type="term" value="C:cytoplasm"/>
    <property type="evidence" value="ECO:0007669"/>
    <property type="project" value="TreeGrafter"/>
</dbReference>
<sequence>MTRIDKVREKIAQGDLVKGVFITMADSVSSEMAGYCGYDYVWIDAEHGALDRQEILFHIRAAQGSGCCAFVRVRAVEPSIVKAILDMGPDGIIFPFCDSADIARTAIAACAYPDSPLHGIRGQGPVRAIRYGLDDEATYLKEAYSKVWKILQIETIEGYRNVSDIIKVPGIDSLFIGAADLGRSIAGCEDHYQLEEVYDDICKQVRGANIVLGAAIGPTKDDAVRVKQKGVQWVVFGQDSRILAEGLRSNLAAVGQA</sequence>
<dbReference type="eggNOG" id="COG3836">
    <property type="taxonomic scope" value="Bacteria"/>
</dbReference>
<dbReference type="PANTHER" id="PTHR30502:SF0">
    <property type="entry name" value="PHOSPHOENOLPYRUVATE CARBOXYLASE FAMILY PROTEIN"/>
    <property type="match status" value="1"/>
</dbReference>
<gene>
    <name evidence="5" type="ordered locus">SpiBuddy_0344</name>
</gene>
<dbReference type="KEGG" id="sbu:SpiBuddy_0344"/>
<evidence type="ECO:0000256" key="1">
    <source>
        <dbReference type="ARBA" id="ARBA00005568"/>
    </source>
</evidence>
<dbReference type="InterPro" id="IPR040442">
    <property type="entry name" value="Pyrv_kinase-like_dom_sf"/>
</dbReference>
<dbReference type="EMBL" id="CP002541">
    <property type="protein sequence ID" value="ADY12180.1"/>
    <property type="molecule type" value="Genomic_DNA"/>
</dbReference>
<dbReference type="GO" id="GO:0046872">
    <property type="term" value="F:metal ion binding"/>
    <property type="evidence" value="ECO:0007669"/>
    <property type="project" value="UniProtKB-KW"/>
</dbReference>
<evidence type="ECO:0000313" key="5">
    <source>
        <dbReference type="EMBL" id="ADY12180.1"/>
    </source>
</evidence>
<dbReference type="Pfam" id="PF03328">
    <property type="entry name" value="HpcH_HpaI"/>
    <property type="match status" value="1"/>
</dbReference>
<dbReference type="SUPFAM" id="SSF51621">
    <property type="entry name" value="Phosphoenolpyruvate/pyruvate domain"/>
    <property type="match status" value="1"/>
</dbReference>
<feature type="domain" description="HpcH/HpaI aldolase/citrate lyase" evidence="4">
    <location>
        <begin position="19"/>
        <end position="240"/>
    </location>
</feature>
<dbReference type="GO" id="GO:0016832">
    <property type="term" value="F:aldehyde-lyase activity"/>
    <property type="evidence" value="ECO:0007669"/>
    <property type="project" value="TreeGrafter"/>
</dbReference>
<dbReference type="HOGENOM" id="CLU_059964_4_1_12"/>
<dbReference type="PANTHER" id="PTHR30502">
    <property type="entry name" value="2-KETO-3-DEOXY-L-RHAMNONATE ALDOLASE"/>
    <property type="match status" value="1"/>
</dbReference>
<evidence type="ECO:0000256" key="2">
    <source>
        <dbReference type="ARBA" id="ARBA00022723"/>
    </source>
</evidence>